<dbReference type="Proteomes" id="UP000077684">
    <property type="component" value="Unassembled WGS sequence"/>
</dbReference>
<evidence type="ECO:0000256" key="7">
    <source>
        <dbReference type="ARBA" id="ARBA00022833"/>
    </source>
</evidence>
<proteinExistence type="inferred from homology"/>
<protein>
    <recommendedName>
        <fullName evidence="10">Peptidase M1 membrane alanine aminopeptidase domain-containing protein</fullName>
    </recommendedName>
</protein>
<evidence type="ECO:0000256" key="1">
    <source>
        <dbReference type="ARBA" id="ARBA00001947"/>
    </source>
</evidence>
<reference evidence="11" key="1">
    <citation type="submission" date="2016-04" db="EMBL/GenBank/DDBJ databases">
        <authorList>
            <person name="Nguyen H.D."/>
            <person name="Samba Siva P."/>
            <person name="Cullis J."/>
            <person name="Levesque C.A."/>
            <person name="Hambleton S."/>
        </authorList>
    </citation>
    <scope>NUCLEOTIDE SEQUENCE</scope>
    <source>
        <strain evidence="11">DAOMC 236426</strain>
    </source>
</reference>
<evidence type="ECO:0000256" key="8">
    <source>
        <dbReference type="ARBA" id="ARBA00023049"/>
    </source>
</evidence>
<name>A0A8X7MTP0_9BASI</name>
<evidence type="ECO:0000259" key="10">
    <source>
        <dbReference type="Pfam" id="PF01433"/>
    </source>
</evidence>
<dbReference type="GO" id="GO:0005737">
    <property type="term" value="C:cytoplasm"/>
    <property type="evidence" value="ECO:0007669"/>
    <property type="project" value="TreeGrafter"/>
</dbReference>
<keyword evidence="6" id="KW-0378">Hydrolase</keyword>
<feature type="non-terminal residue" evidence="11">
    <location>
        <position position="1"/>
    </location>
</feature>
<keyword evidence="9" id="KW-0472">Membrane</keyword>
<dbReference type="PRINTS" id="PR00756">
    <property type="entry name" value="ALADIPTASE"/>
</dbReference>
<dbReference type="InterPro" id="IPR027268">
    <property type="entry name" value="Peptidase_M4/M1_CTD_sf"/>
</dbReference>
<keyword evidence="7" id="KW-0862">Zinc</keyword>
<feature type="transmembrane region" description="Helical" evidence="9">
    <location>
        <begin position="16"/>
        <end position="40"/>
    </location>
</feature>
<keyword evidence="4" id="KW-0645">Protease</keyword>
<dbReference type="GO" id="GO:0008270">
    <property type="term" value="F:zinc ion binding"/>
    <property type="evidence" value="ECO:0007669"/>
    <property type="project" value="InterPro"/>
</dbReference>
<evidence type="ECO:0000256" key="6">
    <source>
        <dbReference type="ARBA" id="ARBA00022801"/>
    </source>
</evidence>
<comment type="caution">
    <text evidence="11">The sequence shown here is derived from an EMBL/GenBank/DDBJ whole genome shotgun (WGS) entry which is preliminary data.</text>
</comment>
<evidence type="ECO:0000256" key="4">
    <source>
        <dbReference type="ARBA" id="ARBA00022670"/>
    </source>
</evidence>
<keyword evidence="5" id="KW-0479">Metal-binding</keyword>
<dbReference type="InterPro" id="IPR001930">
    <property type="entry name" value="Peptidase_M1"/>
</dbReference>
<dbReference type="SUPFAM" id="SSF55486">
    <property type="entry name" value="Metalloproteases ('zincins'), catalytic domain"/>
    <property type="match status" value="1"/>
</dbReference>
<keyword evidence="9" id="KW-0812">Transmembrane</keyword>
<dbReference type="PANTHER" id="PTHR11533:SF174">
    <property type="entry name" value="PUROMYCIN-SENSITIVE AMINOPEPTIDASE-RELATED"/>
    <property type="match status" value="1"/>
</dbReference>
<evidence type="ECO:0000256" key="9">
    <source>
        <dbReference type="SAM" id="Phobius"/>
    </source>
</evidence>
<keyword evidence="8" id="KW-0482">Metalloprotease</keyword>
<feature type="domain" description="Peptidase M1 membrane alanine aminopeptidase" evidence="10">
    <location>
        <begin position="28"/>
        <end position="88"/>
    </location>
</feature>
<keyword evidence="9" id="KW-1133">Transmembrane helix</keyword>
<keyword evidence="12" id="KW-1185">Reference proteome</keyword>
<evidence type="ECO:0000313" key="12">
    <source>
        <dbReference type="Proteomes" id="UP000077684"/>
    </source>
</evidence>
<evidence type="ECO:0000256" key="2">
    <source>
        <dbReference type="ARBA" id="ARBA00010136"/>
    </source>
</evidence>
<dbReference type="GO" id="GO:0070006">
    <property type="term" value="F:metalloaminopeptidase activity"/>
    <property type="evidence" value="ECO:0007669"/>
    <property type="project" value="TreeGrafter"/>
</dbReference>
<dbReference type="GO" id="GO:0006508">
    <property type="term" value="P:proteolysis"/>
    <property type="evidence" value="ECO:0007669"/>
    <property type="project" value="UniProtKB-KW"/>
</dbReference>
<organism evidence="11 12">
    <name type="scientific">Tilletia controversa</name>
    <name type="common">dwarf bunt fungus</name>
    <dbReference type="NCBI Taxonomy" id="13291"/>
    <lineage>
        <taxon>Eukaryota</taxon>
        <taxon>Fungi</taxon>
        <taxon>Dikarya</taxon>
        <taxon>Basidiomycota</taxon>
        <taxon>Ustilaginomycotina</taxon>
        <taxon>Exobasidiomycetes</taxon>
        <taxon>Tilletiales</taxon>
        <taxon>Tilletiaceae</taxon>
        <taxon>Tilletia</taxon>
    </lineage>
</organism>
<evidence type="ECO:0000256" key="3">
    <source>
        <dbReference type="ARBA" id="ARBA00022438"/>
    </source>
</evidence>
<sequence>MLNADIYLGPLSLSPFFFSLLGPFCAFTGLITGRTSVYLYDEKKAGLAAKKTTASVQSHELAHQWFGNIVTLTFWDCLWLNEAFATLMGE</sequence>
<accession>A0A8X7MTP0</accession>
<dbReference type="GO" id="GO:0042277">
    <property type="term" value="F:peptide binding"/>
    <property type="evidence" value="ECO:0007669"/>
    <property type="project" value="TreeGrafter"/>
</dbReference>
<dbReference type="GO" id="GO:0016020">
    <property type="term" value="C:membrane"/>
    <property type="evidence" value="ECO:0007669"/>
    <property type="project" value="TreeGrafter"/>
</dbReference>
<dbReference type="GO" id="GO:0043171">
    <property type="term" value="P:peptide catabolic process"/>
    <property type="evidence" value="ECO:0007669"/>
    <property type="project" value="TreeGrafter"/>
</dbReference>
<gene>
    <name evidence="11" type="ORF">A4X06_0g4481</name>
</gene>
<dbReference type="PANTHER" id="PTHR11533">
    <property type="entry name" value="PROTEASE M1 ZINC METALLOPROTEASE"/>
    <property type="match status" value="1"/>
</dbReference>
<evidence type="ECO:0000256" key="5">
    <source>
        <dbReference type="ARBA" id="ARBA00022723"/>
    </source>
</evidence>
<reference evidence="11" key="2">
    <citation type="journal article" date="2019" name="IMA Fungus">
        <title>Genome sequencing and comparison of five Tilletia species to identify candidate genes for the detection of regulated species infecting wheat.</title>
        <authorList>
            <person name="Nguyen H.D.T."/>
            <person name="Sultana T."/>
            <person name="Kesanakurti P."/>
            <person name="Hambleton S."/>
        </authorList>
    </citation>
    <scope>NUCLEOTIDE SEQUENCE</scope>
    <source>
        <strain evidence="11">DAOMC 236426</strain>
    </source>
</reference>
<evidence type="ECO:0000313" key="11">
    <source>
        <dbReference type="EMBL" id="KAE8247400.1"/>
    </source>
</evidence>
<dbReference type="GO" id="GO:0005615">
    <property type="term" value="C:extracellular space"/>
    <property type="evidence" value="ECO:0007669"/>
    <property type="project" value="TreeGrafter"/>
</dbReference>
<dbReference type="Gene3D" id="1.10.390.10">
    <property type="entry name" value="Neutral Protease Domain 2"/>
    <property type="match status" value="1"/>
</dbReference>
<dbReference type="InterPro" id="IPR050344">
    <property type="entry name" value="Peptidase_M1_aminopeptidases"/>
</dbReference>
<dbReference type="EMBL" id="LWDE02000472">
    <property type="protein sequence ID" value="KAE8247400.1"/>
    <property type="molecule type" value="Genomic_DNA"/>
</dbReference>
<dbReference type="InterPro" id="IPR014782">
    <property type="entry name" value="Peptidase_M1_dom"/>
</dbReference>
<comment type="cofactor">
    <cofactor evidence="1">
        <name>Zn(2+)</name>
        <dbReference type="ChEBI" id="CHEBI:29105"/>
    </cofactor>
</comment>
<dbReference type="Pfam" id="PF01433">
    <property type="entry name" value="Peptidase_M1"/>
    <property type="match status" value="1"/>
</dbReference>
<keyword evidence="3" id="KW-0031">Aminopeptidase</keyword>
<dbReference type="AlphaFoldDB" id="A0A8X7MTP0"/>
<comment type="similarity">
    <text evidence="2">Belongs to the peptidase M1 family.</text>
</comment>